<evidence type="ECO:0000313" key="2">
    <source>
        <dbReference type="Proteomes" id="UP000281975"/>
    </source>
</evidence>
<evidence type="ECO:0000313" key="1">
    <source>
        <dbReference type="EMBL" id="RKR06569.1"/>
    </source>
</evidence>
<protein>
    <submittedName>
        <fullName evidence="1">Uncharacterized protein</fullName>
    </submittedName>
</protein>
<organism evidence="1 2">
    <name type="scientific">Kushneria sinocarnis</name>
    <dbReference type="NCBI Taxonomy" id="595502"/>
    <lineage>
        <taxon>Bacteria</taxon>
        <taxon>Pseudomonadati</taxon>
        <taxon>Pseudomonadota</taxon>
        <taxon>Gammaproteobacteria</taxon>
        <taxon>Oceanospirillales</taxon>
        <taxon>Halomonadaceae</taxon>
        <taxon>Kushneria</taxon>
    </lineage>
</organism>
<sequence>MMIVELIDQTDFRERLSALGIEIHAQASPECAARLAARCHRARGVEGLEALVRELMGKRDILLPSVHEAIRTHLLPALEVSPEHG</sequence>
<dbReference type="RefSeq" id="WP_121171088.1">
    <property type="nucleotide sequence ID" value="NZ_RBIN01000002.1"/>
</dbReference>
<keyword evidence="2" id="KW-1185">Reference proteome</keyword>
<name>A0A420WZA9_9GAMM</name>
<dbReference type="EMBL" id="RBIN01000002">
    <property type="protein sequence ID" value="RKR06569.1"/>
    <property type="molecule type" value="Genomic_DNA"/>
</dbReference>
<accession>A0A420WZA9</accession>
<proteinExistence type="predicted"/>
<comment type="caution">
    <text evidence="1">The sequence shown here is derived from an EMBL/GenBank/DDBJ whole genome shotgun (WGS) entry which is preliminary data.</text>
</comment>
<dbReference type="Proteomes" id="UP000281975">
    <property type="component" value="Unassembled WGS sequence"/>
</dbReference>
<reference evidence="1 2" key="1">
    <citation type="submission" date="2018-10" db="EMBL/GenBank/DDBJ databases">
        <title>Genomic Encyclopedia of Type Strains, Phase IV (KMG-IV): sequencing the most valuable type-strain genomes for metagenomic binning, comparative biology and taxonomic classification.</title>
        <authorList>
            <person name="Goeker M."/>
        </authorList>
    </citation>
    <scope>NUCLEOTIDE SEQUENCE [LARGE SCALE GENOMIC DNA]</scope>
    <source>
        <strain evidence="1 2">DSM 23229</strain>
    </source>
</reference>
<dbReference type="AlphaFoldDB" id="A0A420WZA9"/>
<gene>
    <name evidence="1" type="ORF">C7446_0550</name>
</gene>
<dbReference type="OrthoDB" id="6169664at2"/>